<dbReference type="Proteomes" id="UP000007148">
    <property type="component" value="Unassembled WGS sequence"/>
</dbReference>
<feature type="compositionally biased region" description="Polar residues" evidence="1">
    <location>
        <begin position="168"/>
        <end position="181"/>
    </location>
</feature>
<sequence>MVMVKSALGVMQSKSLGVSPVFTPFGSSTAPNEILLTFWVSIEQSKAKSDTTTTFESVHIASPPRRPLNEHFYIAYYKARSGLEDAVLSYKNAISYRFYSKRTSIDSEPQAARMALGYLSATNLDSSSPRRTMKSYLLLIYGLPEFSSSFRSTEMMGSTSRADDAHSPGSSHQPTSSLTQEARSRLIARGLEGFEGFCR</sequence>
<gene>
    <name evidence="2" type="ORF">PIIN_03709</name>
</gene>
<comment type="caution">
    <text evidence="2">The sequence shown here is derived from an EMBL/GenBank/DDBJ whole genome shotgun (WGS) entry which is preliminary data.</text>
</comment>
<name>G4TEN2_SERID</name>
<evidence type="ECO:0000313" key="2">
    <source>
        <dbReference type="EMBL" id="CCA69768.1"/>
    </source>
</evidence>
<dbReference type="InParanoid" id="G4TEN2"/>
<evidence type="ECO:0000313" key="3">
    <source>
        <dbReference type="Proteomes" id="UP000007148"/>
    </source>
</evidence>
<accession>G4TEN2</accession>
<reference evidence="2 3" key="1">
    <citation type="journal article" date="2011" name="PLoS Pathog.">
        <title>Endophytic Life Strategies Decoded by Genome and Transcriptome Analyses of the Mutualistic Root Symbiont Piriformospora indica.</title>
        <authorList>
            <person name="Zuccaro A."/>
            <person name="Lahrmann U."/>
            <person name="Guldener U."/>
            <person name="Langen G."/>
            <person name="Pfiffi S."/>
            <person name="Biedenkopf D."/>
            <person name="Wong P."/>
            <person name="Samans B."/>
            <person name="Grimm C."/>
            <person name="Basiewicz M."/>
            <person name="Murat C."/>
            <person name="Martin F."/>
            <person name="Kogel K.H."/>
        </authorList>
    </citation>
    <scope>NUCLEOTIDE SEQUENCE [LARGE SCALE GENOMIC DNA]</scope>
    <source>
        <strain evidence="2 3">DSM 11827</strain>
    </source>
</reference>
<dbReference type="HOGENOM" id="CLU_1372681_0_0_1"/>
<dbReference type="EMBL" id="CAFZ01000063">
    <property type="protein sequence ID" value="CCA69768.1"/>
    <property type="molecule type" value="Genomic_DNA"/>
</dbReference>
<dbReference type="AlphaFoldDB" id="G4TEN2"/>
<keyword evidence="3" id="KW-1185">Reference proteome</keyword>
<organism evidence="2 3">
    <name type="scientific">Serendipita indica (strain DSM 11827)</name>
    <name type="common">Root endophyte fungus</name>
    <name type="synonym">Piriformospora indica</name>
    <dbReference type="NCBI Taxonomy" id="1109443"/>
    <lineage>
        <taxon>Eukaryota</taxon>
        <taxon>Fungi</taxon>
        <taxon>Dikarya</taxon>
        <taxon>Basidiomycota</taxon>
        <taxon>Agaricomycotina</taxon>
        <taxon>Agaricomycetes</taxon>
        <taxon>Sebacinales</taxon>
        <taxon>Serendipitaceae</taxon>
        <taxon>Serendipita</taxon>
    </lineage>
</organism>
<protein>
    <submittedName>
        <fullName evidence="2">Uncharacterized protein</fullName>
    </submittedName>
</protein>
<evidence type="ECO:0000256" key="1">
    <source>
        <dbReference type="SAM" id="MobiDB-lite"/>
    </source>
</evidence>
<feature type="region of interest" description="Disordered" evidence="1">
    <location>
        <begin position="157"/>
        <end position="181"/>
    </location>
</feature>
<proteinExistence type="predicted"/>